<dbReference type="AlphaFoldDB" id="A0A834R1K9"/>
<reference evidence="2" key="2">
    <citation type="submission" date="2020-01" db="EMBL/GenBank/DDBJ databases">
        <authorList>
            <person name="Korhonen P.K.K."/>
            <person name="Guangxu M.G."/>
            <person name="Wang T.W."/>
            <person name="Stroehlein A.J.S."/>
            <person name="Young N.D."/>
            <person name="Ang C.-S.A."/>
            <person name="Fernando D.W.F."/>
            <person name="Lu H.L."/>
            <person name="Taylor S.T."/>
            <person name="Ehtesham M.E.M."/>
            <person name="Najaraj S.H.N."/>
            <person name="Harsha G.H.G."/>
            <person name="Madugundu A.M."/>
            <person name="Renuse S.R."/>
            <person name="Holt D.H."/>
            <person name="Pandey A.P."/>
            <person name="Papenfuss A.P."/>
            <person name="Gasser R.B.G."/>
            <person name="Fischer K.F."/>
        </authorList>
    </citation>
    <scope>NUCLEOTIDE SEQUENCE</scope>
    <source>
        <strain evidence="2">SSS_KF_BRIS2020</strain>
    </source>
</reference>
<keyword evidence="4" id="KW-1185">Reference proteome</keyword>
<organism evidence="2">
    <name type="scientific">Sarcoptes scabiei</name>
    <name type="common">Itch mite</name>
    <name type="synonym">Acarus scabiei</name>
    <dbReference type="NCBI Taxonomy" id="52283"/>
    <lineage>
        <taxon>Eukaryota</taxon>
        <taxon>Metazoa</taxon>
        <taxon>Ecdysozoa</taxon>
        <taxon>Arthropoda</taxon>
        <taxon>Chelicerata</taxon>
        <taxon>Arachnida</taxon>
        <taxon>Acari</taxon>
        <taxon>Acariformes</taxon>
        <taxon>Sarcoptiformes</taxon>
        <taxon>Astigmata</taxon>
        <taxon>Psoroptidia</taxon>
        <taxon>Sarcoptoidea</taxon>
        <taxon>Sarcoptidae</taxon>
        <taxon>Sarcoptinae</taxon>
        <taxon>Sarcoptes</taxon>
    </lineage>
</organism>
<keyword evidence="1" id="KW-0732">Signal</keyword>
<protein>
    <submittedName>
        <fullName evidence="2 3">Uncharacterized protein</fullName>
    </submittedName>
</protein>
<proteinExistence type="predicted"/>
<feature type="signal peptide" evidence="1">
    <location>
        <begin position="1"/>
        <end position="27"/>
    </location>
</feature>
<reference evidence="4" key="1">
    <citation type="journal article" date="2020" name="PLoS Negl. Trop. Dis.">
        <title>High-quality nuclear genome for Sarcoptes scabiei-A critical resource for a neglected parasite.</title>
        <authorList>
            <person name="Korhonen P.K."/>
            <person name="Gasser R.B."/>
            <person name="Ma G."/>
            <person name="Wang T."/>
            <person name="Stroehlein A.J."/>
            <person name="Young N.D."/>
            <person name="Ang C.S."/>
            <person name="Fernando D.D."/>
            <person name="Lu H.C."/>
            <person name="Taylor S."/>
            <person name="Reynolds S.L."/>
            <person name="Mofiz E."/>
            <person name="Najaraj S.H."/>
            <person name="Gowda H."/>
            <person name="Madugundu A."/>
            <person name="Renuse S."/>
            <person name="Holt D."/>
            <person name="Pandey A."/>
            <person name="Papenfuss A.T."/>
            <person name="Fischer K."/>
        </authorList>
    </citation>
    <scope>NUCLEOTIDE SEQUENCE [LARGE SCALE GENOMIC DNA]</scope>
</reference>
<gene>
    <name evidence="2" type="ORF">SSS_8389</name>
</gene>
<dbReference type="Proteomes" id="UP000070412">
    <property type="component" value="Unassembled WGS sequence"/>
</dbReference>
<dbReference type="EnsemblMetazoa" id="SSS_8389s_mrna">
    <property type="protein sequence ID" value="KAF7488291.1"/>
    <property type="gene ID" value="SSS_8389"/>
</dbReference>
<evidence type="ECO:0000313" key="4">
    <source>
        <dbReference type="Proteomes" id="UP000070412"/>
    </source>
</evidence>
<evidence type="ECO:0000313" key="2">
    <source>
        <dbReference type="EMBL" id="KAF7488291.1"/>
    </source>
</evidence>
<dbReference type="OrthoDB" id="10354901at2759"/>
<dbReference type="EMBL" id="WVUK01000066">
    <property type="protein sequence ID" value="KAF7488291.1"/>
    <property type="molecule type" value="Genomic_DNA"/>
</dbReference>
<evidence type="ECO:0000256" key="1">
    <source>
        <dbReference type="SAM" id="SignalP"/>
    </source>
</evidence>
<sequence>MFPNRRSNYILLIMIIMGFNHFQPILSENVPLINCRCGSKPWRTKDNDNVEPTMDCCQYFIQSGQGRFLEKSIACRIENELVYKRFHSCCISLLKNAYCSQSRIKGIINQ</sequence>
<evidence type="ECO:0000313" key="3">
    <source>
        <dbReference type="EnsemblMetazoa" id="KAF7488291.1"/>
    </source>
</evidence>
<accession>A0A834R1K9</accession>
<name>A0A834R1K9_SARSC</name>
<reference evidence="3" key="3">
    <citation type="submission" date="2022-06" db="UniProtKB">
        <authorList>
            <consortium name="EnsemblMetazoa"/>
        </authorList>
    </citation>
    <scope>IDENTIFICATION</scope>
</reference>
<feature type="chain" id="PRO_5038316046" evidence="1">
    <location>
        <begin position="28"/>
        <end position="110"/>
    </location>
</feature>